<dbReference type="InterPro" id="IPR017853">
    <property type="entry name" value="GH"/>
</dbReference>
<dbReference type="Proteomes" id="UP000886844">
    <property type="component" value="Unassembled WGS sequence"/>
</dbReference>
<reference evidence="2" key="2">
    <citation type="submission" date="2021-04" db="EMBL/GenBank/DDBJ databases">
        <authorList>
            <person name="Gilroy R."/>
        </authorList>
    </citation>
    <scope>NUCLEOTIDE SEQUENCE</scope>
    <source>
        <strain evidence="2">5134</strain>
    </source>
</reference>
<organism evidence="2 3">
    <name type="scientific">Candidatus Alistipes intestinigallinarum</name>
    <dbReference type="NCBI Taxonomy" id="2838440"/>
    <lineage>
        <taxon>Bacteria</taxon>
        <taxon>Pseudomonadati</taxon>
        <taxon>Bacteroidota</taxon>
        <taxon>Bacteroidia</taxon>
        <taxon>Bacteroidales</taxon>
        <taxon>Rikenellaceae</taxon>
        <taxon>Alistipes</taxon>
    </lineage>
</organism>
<accession>A0A9D2CC82</accession>
<dbReference type="SUPFAM" id="SSF51445">
    <property type="entry name" value="(Trans)glycosidases"/>
    <property type="match status" value="1"/>
</dbReference>
<evidence type="ECO:0000256" key="1">
    <source>
        <dbReference type="SAM" id="MobiDB-lite"/>
    </source>
</evidence>
<dbReference type="InterPro" id="IPR051923">
    <property type="entry name" value="Glycosyl_Hydrolase_39"/>
</dbReference>
<sequence>MLALLSCSKDETPEPTSNIPPLEAEMLPGGWPEPVVPNLNGAAAHFNTYVDFSSYWNSTAMNQFQRAGYKFVRMGAPWHDVETIKGVYSFRGNSSYQPGYDRAFQAFFKRGIRPIFCMGFGNTLYGQSQTVPITSEEGLNGFANYCKAMMKKYRDYNPIIEIWNEPNLSGFGSYTAEQYVELVRRCREAVFEGWSEDRNTDGLEKPLIIGPVVSNGWARGNMFDRCLDAGLLDVVDGVSYHPYTDLSSSADRRIPENIVSSTAAMKEELARRGHPDFPIVFTEWGWSTSLPMTFETGAIDYETQAKYHVRMLIMGYYIGININCIYSLDDARNEEERPNILAKHYGMFSTTGENFHKMMVAKPSVAAVTKFTESLRGCAYVERVNMGDEGDLDSSKDWCLVFRNPLSGEAKVAVWTVESGVKKTSPDLMPLLGLSKSVVVEFTDMPVYVPIEGYVPPQDE</sequence>
<dbReference type="PANTHER" id="PTHR12631:SF10">
    <property type="entry name" value="BETA-XYLOSIDASE-LIKE PROTEIN-RELATED"/>
    <property type="match status" value="1"/>
</dbReference>
<dbReference type="GO" id="GO:0004553">
    <property type="term" value="F:hydrolase activity, hydrolyzing O-glycosyl compounds"/>
    <property type="evidence" value="ECO:0007669"/>
    <property type="project" value="TreeGrafter"/>
</dbReference>
<dbReference type="Gene3D" id="3.20.20.80">
    <property type="entry name" value="Glycosidases"/>
    <property type="match status" value="1"/>
</dbReference>
<protein>
    <recommendedName>
        <fullName evidence="4">Glycoside hydrolase family 5 domain-containing protein</fullName>
    </recommendedName>
</protein>
<evidence type="ECO:0000313" key="3">
    <source>
        <dbReference type="Proteomes" id="UP000886844"/>
    </source>
</evidence>
<dbReference type="EMBL" id="DXDA01000037">
    <property type="protein sequence ID" value="HIY68689.1"/>
    <property type="molecule type" value="Genomic_DNA"/>
</dbReference>
<reference evidence="2" key="1">
    <citation type="journal article" date="2021" name="PeerJ">
        <title>Extensive microbial diversity within the chicken gut microbiome revealed by metagenomics and culture.</title>
        <authorList>
            <person name="Gilroy R."/>
            <person name="Ravi A."/>
            <person name="Getino M."/>
            <person name="Pursley I."/>
            <person name="Horton D.L."/>
            <person name="Alikhan N.F."/>
            <person name="Baker D."/>
            <person name="Gharbi K."/>
            <person name="Hall N."/>
            <person name="Watson M."/>
            <person name="Adriaenssens E.M."/>
            <person name="Foster-Nyarko E."/>
            <person name="Jarju S."/>
            <person name="Secka A."/>
            <person name="Antonio M."/>
            <person name="Oren A."/>
            <person name="Chaudhuri R.R."/>
            <person name="La Ragione R."/>
            <person name="Hildebrand F."/>
            <person name="Pallen M.J."/>
        </authorList>
    </citation>
    <scope>NUCLEOTIDE SEQUENCE</scope>
    <source>
        <strain evidence="2">5134</strain>
    </source>
</reference>
<gene>
    <name evidence="2" type="ORF">H9828_04665</name>
</gene>
<dbReference type="AlphaFoldDB" id="A0A9D2CC82"/>
<name>A0A9D2CC82_9BACT</name>
<dbReference type="PANTHER" id="PTHR12631">
    <property type="entry name" value="ALPHA-L-IDURONIDASE"/>
    <property type="match status" value="1"/>
</dbReference>
<feature type="region of interest" description="Disordered" evidence="1">
    <location>
        <begin position="1"/>
        <end position="20"/>
    </location>
</feature>
<comment type="caution">
    <text evidence="2">The sequence shown here is derived from an EMBL/GenBank/DDBJ whole genome shotgun (WGS) entry which is preliminary data.</text>
</comment>
<proteinExistence type="predicted"/>
<evidence type="ECO:0008006" key="4">
    <source>
        <dbReference type="Google" id="ProtNLM"/>
    </source>
</evidence>
<evidence type="ECO:0000313" key="2">
    <source>
        <dbReference type="EMBL" id="HIY68689.1"/>
    </source>
</evidence>